<reference evidence="1 2" key="1">
    <citation type="submission" date="2021-07" db="EMBL/GenBank/DDBJ databases">
        <authorList>
            <consortium name="Genoscope - CEA"/>
            <person name="William W."/>
        </authorList>
    </citation>
    <scope>NUCLEOTIDE SEQUENCE [LARGE SCALE GENOMIC DNA]</scope>
</reference>
<dbReference type="AlphaFoldDB" id="A0A8D9HCT5"/>
<dbReference type="Gramene" id="A08p07860.2_BraZ1">
    <property type="protein sequence ID" value="A08p07860.2_BraZ1.CDS"/>
    <property type="gene ID" value="A08g07860.2_BraZ1"/>
</dbReference>
<evidence type="ECO:0000313" key="1">
    <source>
        <dbReference type="EMBL" id="CAG7897120.1"/>
    </source>
</evidence>
<protein>
    <submittedName>
        <fullName evidence="1">Uncharacterized protein</fullName>
    </submittedName>
</protein>
<proteinExistence type="predicted"/>
<dbReference type="Proteomes" id="UP000694005">
    <property type="component" value="Chromosome A08"/>
</dbReference>
<gene>
    <name evidence="1" type="ORF">BRAPAZ1V2_A08P07860.2</name>
</gene>
<name>A0A8D9HCT5_BRACM</name>
<sequence length="49" mass="5711">MNFVFQICSSRRVLGKSSSCRRLTWKSSDQCRDDLHGSHPSYDLHESRP</sequence>
<organism evidence="1 2">
    <name type="scientific">Brassica campestris</name>
    <name type="common">Field mustard</name>
    <dbReference type="NCBI Taxonomy" id="3711"/>
    <lineage>
        <taxon>Eukaryota</taxon>
        <taxon>Viridiplantae</taxon>
        <taxon>Streptophyta</taxon>
        <taxon>Embryophyta</taxon>
        <taxon>Tracheophyta</taxon>
        <taxon>Spermatophyta</taxon>
        <taxon>Magnoliopsida</taxon>
        <taxon>eudicotyledons</taxon>
        <taxon>Gunneridae</taxon>
        <taxon>Pentapetalae</taxon>
        <taxon>rosids</taxon>
        <taxon>malvids</taxon>
        <taxon>Brassicales</taxon>
        <taxon>Brassicaceae</taxon>
        <taxon>Brassiceae</taxon>
        <taxon>Brassica</taxon>
    </lineage>
</organism>
<evidence type="ECO:0000313" key="2">
    <source>
        <dbReference type="Proteomes" id="UP000694005"/>
    </source>
</evidence>
<dbReference type="EMBL" id="LS974624">
    <property type="protein sequence ID" value="CAG7897120.1"/>
    <property type="molecule type" value="Genomic_DNA"/>
</dbReference>
<accession>A0A8D9HCT5</accession>